<proteinExistence type="predicted"/>
<name>A0A4Y7JXV2_PAPSO</name>
<evidence type="ECO:0000259" key="2">
    <source>
        <dbReference type="Pfam" id="PF00266"/>
    </source>
</evidence>
<dbReference type="InterPro" id="IPR015424">
    <property type="entry name" value="PyrdxlP-dep_Trfase"/>
</dbReference>
<accession>A0A4Y7JXV2</accession>
<protein>
    <recommendedName>
        <fullName evidence="2">Aminotransferase class V domain-containing protein</fullName>
    </recommendedName>
</protein>
<dbReference type="SUPFAM" id="SSF53383">
    <property type="entry name" value="PLP-dependent transferases"/>
    <property type="match status" value="1"/>
</dbReference>
<dbReference type="AlphaFoldDB" id="A0A4Y7JXV2"/>
<dbReference type="PANTHER" id="PTHR43586">
    <property type="entry name" value="CYSTEINE DESULFURASE"/>
    <property type="match status" value="1"/>
</dbReference>
<dbReference type="Gene3D" id="3.40.640.10">
    <property type="entry name" value="Type I PLP-dependent aspartate aminotransferase-like (Major domain)"/>
    <property type="match status" value="1"/>
</dbReference>
<gene>
    <name evidence="3" type="ORF">C5167_008513</name>
</gene>
<feature type="domain" description="Aminotransferase class V" evidence="2">
    <location>
        <begin position="49"/>
        <end position="389"/>
    </location>
</feature>
<evidence type="ECO:0000256" key="1">
    <source>
        <dbReference type="ARBA" id="ARBA00022898"/>
    </source>
</evidence>
<evidence type="ECO:0000313" key="4">
    <source>
        <dbReference type="Proteomes" id="UP000316621"/>
    </source>
</evidence>
<dbReference type="STRING" id="3469.A0A4Y7JXV2"/>
<dbReference type="Gene3D" id="3.90.1150.10">
    <property type="entry name" value="Aspartate Aminotransferase, domain 1"/>
    <property type="match status" value="1"/>
</dbReference>
<organism evidence="3 4">
    <name type="scientific">Papaver somniferum</name>
    <name type="common">Opium poppy</name>
    <dbReference type="NCBI Taxonomy" id="3469"/>
    <lineage>
        <taxon>Eukaryota</taxon>
        <taxon>Viridiplantae</taxon>
        <taxon>Streptophyta</taxon>
        <taxon>Embryophyta</taxon>
        <taxon>Tracheophyta</taxon>
        <taxon>Spermatophyta</taxon>
        <taxon>Magnoliopsida</taxon>
        <taxon>Ranunculales</taxon>
        <taxon>Papaveraceae</taxon>
        <taxon>Papaveroideae</taxon>
        <taxon>Papaver</taxon>
    </lineage>
</organism>
<dbReference type="InterPro" id="IPR000192">
    <property type="entry name" value="Aminotrans_V_dom"/>
</dbReference>
<evidence type="ECO:0000313" key="3">
    <source>
        <dbReference type="EMBL" id="RZC64821.1"/>
    </source>
</evidence>
<dbReference type="Proteomes" id="UP000316621">
    <property type="component" value="Chromosome 6"/>
</dbReference>
<dbReference type="OMA" id="PIMSANS"/>
<sequence length="615" mass="69566">MTNMIHEEKEVEDENKFTGEEEKLSWLKSQVIGGDDFEFETPFGKRRLVYADHTASGRSLHYIENYIIQNVLPFYGNTHTSDSYVGRKTSKMVHEATDYVKKCMGGSLDDALIFCGSGTTAAIKRLQEVMGIWVPSTLRDRIIQYLKNEERWLVFVGPYEHHSNVLSWRQSTAEVIEIGLDNDGLVDMESLTIQLEKYKSENRPMLGSFSACSNVTGIVVDTRAISRLLHMYGAFACFDFAACAPYMEMDMRSGSMEGYDAIFASPHKFLGGPGTPGILMMIKALYQLRSSAPSTCGGGTVSYVNDFNAKDTLYYDDIEEREDAGTPPIIQKIRVSLVFWVKEFIGHNLIDKLEEFYIEKALKRLLPNPNIWILGNTEVKRQAILSFLVFPSSTDSMPPIADERKRGLYTIKESGKSLHGPFVAKLLNDLFGIQARGGCACAGPYAHRLLGVDEHLSLAFRATIKKGYHGIKPGWTRISFPYYMSREEFDFILSALEFVSIYGARFLPLYSFNWNTGQWTFRRKSIYGNVVWDNPKFVQLADKTTLFDRTNSVIEANSNGKGGEYRANNEKGVEVIQSFKMYLESAKDIAKSLAKVSHQRNIPNDIDPNLVYFVI</sequence>
<dbReference type="EMBL" id="CM010720">
    <property type="protein sequence ID" value="RZC64821.1"/>
    <property type="molecule type" value="Genomic_DNA"/>
</dbReference>
<reference evidence="3 4" key="1">
    <citation type="journal article" date="2018" name="Science">
        <title>The opium poppy genome and morphinan production.</title>
        <authorList>
            <person name="Guo L."/>
            <person name="Winzer T."/>
            <person name="Yang X."/>
            <person name="Li Y."/>
            <person name="Ning Z."/>
            <person name="He Z."/>
            <person name="Teodor R."/>
            <person name="Lu Y."/>
            <person name="Bowser T.A."/>
            <person name="Graham I.A."/>
            <person name="Ye K."/>
        </authorList>
    </citation>
    <scope>NUCLEOTIDE SEQUENCE [LARGE SCALE GENOMIC DNA]</scope>
    <source>
        <strain evidence="4">cv. HN1</strain>
        <tissue evidence="3">Leaves</tissue>
    </source>
</reference>
<keyword evidence="1" id="KW-0663">Pyridoxal phosphate</keyword>
<dbReference type="InterPro" id="IPR015421">
    <property type="entry name" value="PyrdxlP-dep_Trfase_major"/>
</dbReference>
<dbReference type="Pfam" id="PF00266">
    <property type="entry name" value="Aminotran_5"/>
    <property type="match status" value="1"/>
</dbReference>
<dbReference type="InterPro" id="IPR015422">
    <property type="entry name" value="PyrdxlP-dep_Trfase_small"/>
</dbReference>
<keyword evidence="4" id="KW-1185">Reference proteome</keyword>
<dbReference type="PANTHER" id="PTHR43586:SF8">
    <property type="entry name" value="CYSTEINE DESULFURASE 1, CHLOROPLASTIC"/>
    <property type="match status" value="1"/>
</dbReference>
<dbReference type="Gramene" id="RZC64821">
    <property type="protein sequence ID" value="RZC64821"/>
    <property type="gene ID" value="C5167_008513"/>
</dbReference>